<reference evidence="2" key="1">
    <citation type="journal article" date="2023" name="G3 (Bethesda)">
        <title>A reference genome for the long-term kleptoplast-retaining sea slug Elysia crispata morphotype clarki.</title>
        <authorList>
            <person name="Eastman K.E."/>
            <person name="Pendleton A.L."/>
            <person name="Shaikh M.A."/>
            <person name="Suttiyut T."/>
            <person name="Ogas R."/>
            <person name="Tomko P."/>
            <person name="Gavelis G."/>
            <person name="Widhalm J.R."/>
            <person name="Wisecaver J.H."/>
        </authorList>
    </citation>
    <scope>NUCLEOTIDE SEQUENCE</scope>
    <source>
        <strain evidence="2">ECLA1</strain>
    </source>
</reference>
<evidence type="ECO:0000256" key="1">
    <source>
        <dbReference type="SAM" id="MobiDB-lite"/>
    </source>
</evidence>
<evidence type="ECO:0000313" key="2">
    <source>
        <dbReference type="EMBL" id="KAK3790905.1"/>
    </source>
</evidence>
<dbReference type="Proteomes" id="UP001283361">
    <property type="component" value="Unassembled WGS sequence"/>
</dbReference>
<dbReference type="EMBL" id="JAWDGP010001500">
    <property type="protein sequence ID" value="KAK3790905.1"/>
    <property type="molecule type" value="Genomic_DNA"/>
</dbReference>
<keyword evidence="3" id="KW-1185">Reference proteome</keyword>
<dbReference type="AlphaFoldDB" id="A0AAE1E286"/>
<sequence length="118" mass="12705">MRTLRWSLKVGEENERAPDDGSRGPEIGACMQQATLPRSATGRKFGSSPGLGVEKSGRGLCYSRSVLLSPARLLSPHAPDNSHTDTPDPHPLTLYRVGLPQLATLEETGRVWGPETGD</sequence>
<protein>
    <submittedName>
        <fullName evidence="2">Uncharacterized protein</fullName>
    </submittedName>
</protein>
<proteinExistence type="predicted"/>
<evidence type="ECO:0000313" key="3">
    <source>
        <dbReference type="Proteomes" id="UP001283361"/>
    </source>
</evidence>
<organism evidence="2 3">
    <name type="scientific">Elysia crispata</name>
    <name type="common">lettuce slug</name>
    <dbReference type="NCBI Taxonomy" id="231223"/>
    <lineage>
        <taxon>Eukaryota</taxon>
        <taxon>Metazoa</taxon>
        <taxon>Spiralia</taxon>
        <taxon>Lophotrochozoa</taxon>
        <taxon>Mollusca</taxon>
        <taxon>Gastropoda</taxon>
        <taxon>Heterobranchia</taxon>
        <taxon>Euthyneura</taxon>
        <taxon>Panpulmonata</taxon>
        <taxon>Sacoglossa</taxon>
        <taxon>Placobranchoidea</taxon>
        <taxon>Plakobranchidae</taxon>
        <taxon>Elysia</taxon>
    </lineage>
</organism>
<name>A0AAE1E286_9GAST</name>
<accession>A0AAE1E286</accession>
<feature type="region of interest" description="Disordered" evidence="1">
    <location>
        <begin position="1"/>
        <end position="57"/>
    </location>
</feature>
<gene>
    <name evidence="2" type="ORF">RRG08_053229</name>
</gene>
<feature type="compositionally biased region" description="Basic and acidic residues" evidence="1">
    <location>
        <begin position="10"/>
        <end position="23"/>
    </location>
</feature>
<comment type="caution">
    <text evidence="2">The sequence shown here is derived from an EMBL/GenBank/DDBJ whole genome shotgun (WGS) entry which is preliminary data.</text>
</comment>